<dbReference type="InterPro" id="IPR038930">
    <property type="entry name" value="CEP13/CEP14"/>
</dbReference>
<gene>
    <name evidence="2" type="ORF">V6N11_053518</name>
</gene>
<protein>
    <submittedName>
        <fullName evidence="2">Uncharacterized protein</fullName>
    </submittedName>
</protein>
<dbReference type="Proteomes" id="UP001396334">
    <property type="component" value="Unassembled WGS sequence"/>
</dbReference>
<name>A0ABR2UD74_9ROSI</name>
<feature type="signal peptide" evidence="1">
    <location>
        <begin position="1"/>
        <end position="24"/>
    </location>
</feature>
<dbReference type="PANTHER" id="PTHR37180:SF2">
    <property type="entry name" value="PRECURSOR OF CEP14"/>
    <property type="match status" value="1"/>
</dbReference>
<comment type="caution">
    <text evidence="2">The sequence shown here is derived from an EMBL/GenBank/DDBJ whole genome shotgun (WGS) entry which is preliminary data.</text>
</comment>
<evidence type="ECO:0000256" key="1">
    <source>
        <dbReference type="SAM" id="SignalP"/>
    </source>
</evidence>
<sequence length="95" mass="10250">MARFNYMLIILLLIYASLVPQMESRKLLNTGETNKNAASNLFASLVLSALPKGTLPGSAPNKKGDSTLDTEKRFASHLARIDRILQSVPSPGAGH</sequence>
<feature type="chain" id="PRO_5045909587" evidence="1">
    <location>
        <begin position="25"/>
        <end position="95"/>
    </location>
</feature>
<keyword evidence="3" id="KW-1185">Reference proteome</keyword>
<accession>A0ABR2UD74</accession>
<organism evidence="2 3">
    <name type="scientific">Hibiscus sabdariffa</name>
    <name type="common">roselle</name>
    <dbReference type="NCBI Taxonomy" id="183260"/>
    <lineage>
        <taxon>Eukaryota</taxon>
        <taxon>Viridiplantae</taxon>
        <taxon>Streptophyta</taxon>
        <taxon>Embryophyta</taxon>
        <taxon>Tracheophyta</taxon>
        <taxon>Spermatophyta</taxon>
        <taxon>Magnoliopsida</taxon>
        <taxon>eudicotyledons</taxon>
        <taxon>Gunneridae</taxon>
        <taxon>Pentapetalae</taxon>
        <taxon>rosids</taxon>
        <taxon>malvids</taxon>
        <taxon>Malvales</taxon>
        <taxon>Malvaceae</taxon>
        <taxon>Malvoideae</taxon>
        <taxon>Hibiscus</taxon>
    </lineage>
</organism>
<evidence type="ECO:0000313" key="3">
    <source>
        <dbReference type="Proteomes" id="UP001396334"/>
    </source>
</evidence>
<dbReference type="EMBL" id="JBBPBN010000001">
    <property type="protein sequence ID" value="KAK9047680.1"/>
    <property type="molecule type" value="Genomic_DNA"/>
</dbReference>
<evidence type="ECO:0000313" key="2">
    <source>
        <dbReference type="EMBL" id="KAK9047680.1"/>
    </source>
</evidence>
<reference evidence="2 3" key="1">
    <citation type="journal article" date="2024" name="G3 (Bethesda)">
        <title>Genome assembly of Hibiscus sabdariffa L. provides insights into metabolisms of medicinal natural products.</title>
        <authorList>
            <person name="Kim T."/>
        </authorList>
    </citation>
    <scope>NUCLEOTIDE SEQUENCE [LARGE SCALE GENOMIC DNA]</scope>
    <source>
        <strain evidence="2">TK-2024</strain>
        <tissue evidence="2">Old leaves</tissue>
    </source>
</reference>
<proteinExistence type="predicted"/>
<dbReference type="PANTHER" id="PTHR37180">
    <property type="entry name" value="PRECURSOR OF CEP14"/>
    <property type="match status" value="1"/>
</dbReference>
<keyword evidence="1" id="KW-0732">Signal</keyword>